<dbReference type="RefSeq" id="XP_071927278.1">
    <property type="nucleotide sequence ID" value="XM_072071177.1"/>
</dbReference>
<proteinExistence type="predicted"/>
<name>A0ABM4W660_COFAR</name>
<keyword evidence="1" id="KW-1185">Reference proteome</keyword>
<reference evidence="1" key="1">
    <citation type="journal article" date="2025" name="Foods">
        <title>Unveiling the Microbial Signatures of Arabica Coffee Cherries: Insights into Ripeness Specific Diversity, Functional Traits, and Implications for Quality and Safety.</title>
        <authorList>
            <consortium name="RefSeq"/>
            <person name="Tenea G.N."/>
            <person name="Cifuentes V."/>
            <person name="Reyes P."/>
            <person name="Cevallos-Vallejos M."/>
        </authorList>
    </citation>
    <scope>NUCLEOTIDE SEQUENCE [LARGE SCALE GENOMIC DNA]</scope>
</reference>
<dbReference type="GeneID" id="140016922"/>
<dbReference type="PANTHER" id="PTHR33710:SF79">
    <property type="entry name" value="OS06G0205337 PROTEIN"/>
    <property type="match status" value="1"/>
</dbReference>
<organism evidence="1 2">
    <name type="scientific">Coffea arabica</name>
    <name type="common">Arabian coffee</name>
    <dbReference type="NCBI Taxonomy" id="13443"/>
    <lineage>
        <taxon>Eukaryota</taxon>
        <taxon>Viridiplantae</taxon>
        <taxon>Streptophyta</taxon>
        <taxon>Embryophyta</taxon>
        <taxon>Tracheophyta</taxon>
        <taxon>Spermatophyta</taxon>
        <taxon>Magnoliopsida</taxon>
        <taxon>eudicotyledons</taxon>
        <taxon>Gunneridae</taxon>
        <taxon>Pentapetalae</taxon>
        <taxon>asterids</taxon>
        <taxon>lamiids</taxon>
        <taxon>Gentianales</taxon>
        <taxon>Rubiaceae</taxon>
        <taxon>Ixoroideae</taxon>
        <taxon>Gardenieae complex</taxon>
        <taxon>Bertiereae - Coffeeae clade</taxon>
        <taxon>Coffeeae</taxon>
        <taxon>Coffea</taxon>
    </lineage>
</organism>
<evidence type="ECO:0000313" key="2">
    <source>
        <dbReference type="RefSeq" id="XP_071927278.1"/>
    </source>
</evidence>
<dbReference type="Gene3D" id="3.60.10.10">
    <property type="entry name" value="Endonuclease/exonuclease/phosphatase"/>
    <property type="match status" value="1"/>
</dbReference>
<gene>
    <name evidence="2" type="primary">LOC140016922</name>
</gene>
<evidence type="ECO:0000313" key="1">
    <source>
        <dbReference type="Proteomes" id="UP001652660"/>
    </source>
</evidence>
<dbReference type="PANTHER" id="PTHR33710">
    <property type="entry name" value="BNAC02G09200D PROTEIN"/>
    <property type="match status" value="1"/>
</dbReference>
<dbReference type="SUPFAM" id="SSF56219">
    <property type="entry name" value="DNase I-like"/>
    <property type="match status" value="1"/>
</dbReference>
<accession>A0ABM4W660</accession>
<reference evidence="2" key="2">
    <citation type="submission" date="2025-08" db="UniProtKB">
        <authorList>
            <consortium name="RefSeq"/>
        </authorList>
    </citation>
    <scope>IDENTIFICATION</scope>
    <source>
        <tissue evidence="2">Leaves</tissue>
    </source>
</reference>
<protein>
    <recommendedName>
        <fullName evidence="3">Reverse transcriptase</fullName>
    </recommendedName>
</protein>
<sequence>MISLLTKRNGGGRARPNWTFSDFKDFINKNELLDIGFEDLPLTWSNLWEGEGEIKQRLDRALSSVEWCEKFKDATVIHIETEASDHNIILLETEPSVKKPKRRFHFDPRWLQYREVEGLIQAAWGKNQVGSRGFRINKKITQCRMTLSAWSRSLNLHSKKEIKRIKEEIQATKTRHGNNNKEAIKLLRKLLSDAYKQEKLFWNQKARTKWLQNGDKNTSYFHACVSGRRKKNRISRLEKEQGGWYTTDEEIGEKIAQFYNQLFTSSKPSEFDEILNGNPRTITEQMNLQLTRPVTEKEIKIAVFSMHPNKSPGPDANSDEAGHIKEILECYGKVSGQQVNINKSAVFFSKNTNGREKEEVLQKLGGIQQVSQRKYLGLPLVVGRSKNSVFSVQTIKEPVQRVKRDDGQILVRK</sequence>
<dbReference type="InterPro" id="IPR036691">
    <property type="entry name" value="Endo/exonu/phosph_ase_sf"/>
</dbReference>
<evidence type="ECO:0008006" key="3">
    <source>
        <dbReference type="Google" id="ProtNLM"/>
    </source>
</evidence>
<dbReference type="Proteomes" id="UP001652660">
    <property type="component" value="Chromosome 1e"/>
</dbReference>